<organism evidence="3 4">
    <name type="scientific">Blastomyces silverae</name>
    <dbReference type="NCBI Taxonomy" id="2060906"/>
    <lineage>
        <taxon>Eukaryota</taxon>
        <taxon>Fungi</taxon>
        <taxon>Dikarya</taxon>
        <taxon>Ascomycota</taxon>
        <taxon>Pezizomycotina</taxon>
        <taxon>Eurotiomycetes</taxon>
        <taxon>Eurotiomycetidae</taxon>
        <taxon>Onygenales</taxon>
        <taxon>Ajellomycetaceae</taxon>
        <taxon>Blastomyces</taxon>
    </lineage>
</organism>
<feature type="signal peptide" evidence="1">
    <location>
        <begin position="1"/>
        <end position="20"/>
    </location>
</feature>
<dbReference type="STRING" id="2060906.A0A0H1BG13"/>
<accession>A0A0H1BG13</accession>
<feature type="domain" description="Beta-lactamase-related" evidence="2">
    <location>
        <begin position="30"/>
        <end position="339"/>
    </location>
</feature>
<evidence type="ECO:0000313" key="3">
    <source>
        <dbReference type="EMBL" id="KLJ08136.1"/>
    </source>
</evidence>
<dbReference type="InterPro" id="IPR012338">
    <property type="entry name" value="Beta-lactam/transpept-like"/>
</dbReference>
<feature type="chain" id="PRO_5005199623" evidence="1">
    <location>
        <begin position="21"/>
        <end position="401"/>
    </location>
</feature>
<dbReference type="InterPro" id="IPR001466">
    <property type="entry name" value="Beta-lactam-related"/>
</dbReference>
<dbReference type="Gene3D" id="3.40.710.10">
    <property type="entry name" value="DD-peptidase/beta-lactamase superfamily"/>
    <property type="match status" value="1"/>
</dbReference>
<keyword evidence="1" id="KW-0732">Signal</keyword>
<protein>
    <submittedName>
        <fullName evidence="3">Beta-lactamase</fullName>
    </submittedName>
</protein>
<dbReference type="SUPFAM" id="SSF56601">
    <property type="entry name" value="beta-lactamase/transpeptidase-like"/>
    <property type="match status" value="1"/>
</dbReference>
<dbReference type="OrthoDB" id="5946976at2759"/>
<reference evidence="4" key="1">
    <citation type="journal article" date="2015" name="PLoS Genet.">
        <title>The dynamic genome and transcriptome of the human fungal pathogen Blastomyces and close relative Emmonsia.</title>
        <authorList>
            <person name="Munoz J.F."/>
            <person name="Gauthier G.M."/>
            <person name="Desjardins C.A."/>
            <person name="Gallo J.E."/>
            <person name="Holder J."/>
            <person name="Sullivan T.D."/>
            <person name="Marty A.J."/>
            <person name="Carmen J.C."/>
            <person name="Chen Z."/>
            <person name="Ding L."/>
            <person name="Gujja S."/>
            <person name="Magrini V."/>
            <person name="Misas E."/>
            <person name="Mitreva M."/>
            <person name="Priest M."/>
            <person name="Saif S."/>
            <person name="Whiston E.A."/>
            <person name="Young S."/>
            <person name="Zeng Q."/>
            <person name="Goldman W.E."/>
            <person name="Mardis E.R."/>
            <person name="Taylor J.W."/>
            <person name="McEwen J.G."/>
            <person name="Clay O.K."/>
            <person name="Klein B.S."/>
            <person name="Cuomo C.A."/>
        </authorList>
    </citation>
    <scope>NUCLEOTIDE SEQUENCE [LARGE SCALE GENOMIC DNA]</scope>
    <source>
        <strain evidence="4">UAMH 139</strain>
    </source>
</reference>
<sequence length="401" mass="43793">MWRSFKSLAWMSFLAIGTLAQTQDKQTLELIREQYNIPGLAAARLRDSGVSKDAVGVRKVDDHTDLETTNIFHLGSNTKAMTGTLIGMLVDRGYLNWDLTLPEALPELAPLMSKGHLKTTIGMLGAHRTGIQDDLLTDAAFFERLYDPLLTPLDGRLLMIKRILSKDPVGVQGEFSYDNTNYVILGRIIEKFTGDGASWEEIVTNQLFKPLGMKCGFGTPPESSLVSVDNPWGHMVNRSSDPPIPIGGPLIRRDNPPALSPAGRVHCDIDSYSKFIQLHLDGYHGRPTPLKISSETFKKLHTPYPSLPSDTLAYTYGGWNFLDGSTTPWSNGPILSHAGSNTLNYVEAILAPHLGEKGEALMAFMNVGNAVQGGTLPAGDATVDIFAAMLNDTLFPPSNKD</sequence>
<evidence type="ECO:0000313" key="4">
    <source>
        <dbReference type="Proteomes" id="UP000053573"/>
    </source>
</evidence>
<dbReference type="Proteomes" id="UP000053573">
    <property type="component" value="Unassembled WGS sequence"/>
</dbReference>
<dbReference type="InterPro" id="IPR050789">
    <property type="entry name" value="Diverse_Enzym_Activities"/>
</dbReference>
<dbReference type="Pfam" id="PF00144">
    <property type="entry name" value="Beta-lactamase"/>
    <property type="match status" value="1"/>
</dbReference>
<name>A0A0H1BG13_9EURO</name>
<proteinExistence type="predicted"/>
<dbReference type="AlphaFoldDB" id="A0A0H1BG13"/>
<dbReference type="EMBL" id="LDEV01002659">
    <property type="protein sequence ID" value="KLJ08136.1"/>
    <property type="molecule type" value="Genomic_DNA"/>
</dbReference>
<evidence type="ECO:0000256" key="1">
    <source>
        <dbReference type="SAM" id="SignalP"/>
    </source>
</evidence>
<gene>
    <name evidence="3" type="ORF">EMPG_16425</name>
</gene>
<comment type="caution">
    <text evidence="3">The sequence shown here is derived from an EMBL/GenBank/DDBJ whole genome shotgun (WGS) entry which is preliminary data.</text>
</comment>
<evidence type="ECO:0000259" key="2">
    <source>
        <dbReference type="Pfam" id="PF00144"/>
    </source>
</evidence>
<dbReference type="PANTHER" id="PTHR43283">
    <property type="entry name" value="BETA-LACTAMASE-RELATED"/>
    <property type="match status" value="1"/>
</dbReference>
<keyword evidence="4" id="KW-1185">Reference proteome</keyword>